<evidence type="ECO:0000313" key="2">
    <source>
        <dbReference type="EMBL" id="SIS39285.1"/>
    </source>
</evidence>
<gene>
    <name evidence="2" type="ORF">SAMN05421639_104391</name>
</gene>
<dbReference type="EMBL" id="FTNY01000004">
    <property type="protein sequence ID" value="SIS39285.1"/>
    <property type="molecule type" value="Genomic_DNA"/>
</dbReference>
<feature type="transmembrane region" description="Helical" evidence="1">
    <location>
        <begin position="6"/>
        <end position="30"/>
    </location>
</feature>
<keyword evidence="1" id="KW-0812">Transmembrane</keyword>
<dbReference type="AlphaFoldDB" id="A0A1N7IQC4"/>
<accession>A0A1N7IQC4</accession>
<keyword evidence="3" id="KW-1185">Reference proteome</keyword>
<keyword evidence="1" id="KW-1133">Transmembrane helix</keyword>
<organism evidence="2 3">
    <name type="scientific">Chryseobacterium shigense</name>
    <dbReference type="NCBI Taxonomy" id="297244"/>
    <lineage>
        <taxon>Bacteria</taxon>
        <taxon>Pseudomonadati</taxon>
        <taxon>Bacteroidota</taxon>
        <taxon>Flavobacteriia</taxon>
        <taxon>Flavobacteriales</taxon>
        <taxon>Weeksellaceae</taxon>
        <taxon>Chryseobacterium group</taxon>
        <taxon>Chryseobacterium</taxon>
    </lineage>
</organism>
<dbReference type="Proteomes" id="UP000186373">
    <property type="component" value="Unassembled WGS sequence"/>
</dbReference>
<evidence type="ECO:0000256" key="1">
    <source>
        <dbReference type="SAM" id="Phobius"/>
    </source>
</evidence>
<sequence>MDVYDYSFILKMIILFILSMLAISGCCLILKKINRKSDFWCYSYDFPYWKKYTRKR</sequence>
<name>A0A1N7IQC4_9FLAO</name>
<reference evidence="3" key="1">
    <citation type="submission" date="2017-01" db="EMBL/GenBank/DDBJ databases">
        <authorList>
            <person name="Varghese N."/>
            <person name="Submissions S."/>
        </authorList>
    </citation>
    <scope>NUCLEOTIDE SEQUENCE [LARGE SCALE GENOMIC DNA]</scope>
    <source>
        <strain evidence="3">DSM 17126</strain>
    </source>
</reference>
<protein>
    <submittedName>
        <fullName evidence="2">Uncharacterized protein</fullName>
    </submittedName>
</protein>
<proteinExistence type="predicted"/>
<evidence type="ECO:0000313" key="3">
    <source>
        <dbReference type="Proteomes" id="UP000186373"/>
    </source>
</evidence>
<keyword evidence="1" id="KW-0472">Membrane</keyword>